<dbReference type="SMART" id="SM00209">
    <property type="entry name" value="TSP1"/>
    <property type="match status" value="1"/>
</dbReference>
<proteinExistence type="predicted"/>
<dbReference type="InterPro" id="IPR036383">
    <property type="entry name" value="TSP1_rpt_sf"/>
</dbReference>
<keyword evidence="2" id="KW-0472">Membrane</keyword>
<dbReference type="AlphaFoldDB" id="A0A7M5V828"/>
<dbReference type="EnsemblMetazoa" id="CLYHEMT007594.1">
    <property type="protein sequence ID" value="CLYHEMP007594.1"/>
    <property type="gene ID" value="CLYHEMG007594"/>
</dbReference>
<keyword evidence="2" id="KW-1133">Transmembrane helix</keyword>
<evidence type="ECO:0000256" key="1">
    <source>
        <dbReference type="ARBA" id="ARBA00023157"/>
    </source>
</evidence>
<evidence type="ECO:0000256" key="2">
    <source>
        <dbReference type="SAM" id="Phobius"/>
    </source>
</evidence>
<accession>A0A7M5V828</accession>
<organism evidence="3 4">
    <name type="scientific">Clytia hemisphaerica</name>
    <dbReference type="NCBI Taxonomy" id="252671"/>
    <lineage>
        <taxon>Eukaryota</taxon>
        <taxon>Metazoa</taxon>
        <taxon>Cnidaria</taxon>
        <taxon>Hydrozoa</taxon>
        <taxon>Hydroidolina</taxon>
        <taxon>Leptothecata</taxon>
        <taxon>Obeliida</taxon>
        <taxon>Clytiidae</taxon>
        <taxon>Clytia</taxon>
    </lineage>
</organism>
<protein>
    <submittedName>
        <fullName evidence="3">Uncharacterized protein</fullName>
    </submittedName>
</protein>
<keyword evidence="2" id="KW-0812">Transmembrane</keyword>
<dbReference type="FunFam" id="2.20.100.10:FF:000001">
    <property type="entry name" value="semaphorin-5A isoform X1"/>
    <property type="match status" value="1"/>
</dbReference>
<dbReference type="InterPro" id="IPR000884">
    <property type="entry name" value="TSP1_rpt"/>
</dbReference>
<reference evidence="3" key="1">
    <citation type="submission" date="2021-01" db="UniProtKB">
        <authorList>
            <consortium name="EnsemblMetazoa"/>
        </authorList>
    </citation>
    <scope>IDENTIFICATION</scope>
</reference>
<dbReference type="Gene3D" id="2.20.100.10">
    <property type="entry name" value="Thrombospondin type-1 (TSP1) repeat"/>
    <property type="match status" value="1"/>
</dbReference>
<evidence type="ECO:0000313" key="3">
    <source>
        <dbReference type="EnsemblMetazoa" id="CLYHEMP007594.1"/>
    </source>
</evidence>
<keyword evidence="4" id="KW-1185">Reference proteome</keyword>
<feature type="transmembrane region" description="Helical" evidence="2">
    <location>
        <begin position="16"/>
        <end position="37"/>
    </location>
</feature>
<dbReference type="SUPFAM" id="SSF82895">
    <property type="entry name" value="TSP-1 type 1 repeat"/>
    <property type="match status" value="1"/>
</dbReference>
<keyword evidence="1" id="KW-1015">Disulfide bond</keyword>
<dbReference type="PROSITE" id="PS50092">
    <property type="entry name" value="TSP1"/>
    <property type="match status" value="1"/>
</dbReference>
<dbReference type="OrthoDB" id="9942326at2759"/>
<name>A0A7M5V828_9CNID</name>
<dbReference type="Proteomes" id="UP000594262">
    <property type="component" value="Unplaced"/>
</dbReference>
<sequence>HISHHCKIDKQKEVEYIMMLQLFIAIYLASGCFADILDCGNGSKLSRIGCFTKNDNAPTKFIMRKPVYGDGSIKNLACECAGKAKEGALVLSNYEECSEIKAADHGSHYPGQSSYEKCFNSVFQNCEKGQNCIGTICSVYIYAKVVDGKWSTWSAVGGCNKKCGPGRRRFTRNCNNPKPAFGGKSCVGPKIKFDSCNNGACIPDLRNQGQNCWKKPTYFCGKKGLCSRKGWGRWQDAAFPCVNRHCCTEPALVKNLGSNCWSKCGRKGGYCPGFCGVNGRCCRRGWNDAGCAGMATPCNGKHCCTTKRRDVQNSGKNCWWKCNKKDGECSTGFCGKDGVCCRRGWDTYRCIRTTGACRHKHCCVGTAAMGIQKP</sequence>
<evidence type="ECO:0000313" key="4">
    <source>
        <dbReference type="Proteomes" id="UP000594262"/>
    </source>
</evidence>